<evidence type="ECO:0000256" key="5">
    <source>
        <dbReference type="SAM" id="Phobius"/>
    </source>
</evidence>
<proteinExistence type="predicted"/>
<dbReference type="PANTHER" id="PTHR10037">
    <property type="entry name" value="VOLTAGE-GATED CATION CHANNEL CALCIUM AND SODIUM"/>
    <property type="match status" value="1"/>
</dbReference>
<keyword evidence="4 5" id="KW-0472">Membrane</keyword>
<keyword evidence="2 5" id="KW-0812">Transmembrane</keyword>
<dbReference type="InterPro" id="IPR018247">
    <property type="entry name" value="EF_Hand_1_Ca_BS"/>
</dbReference>
<accession>A0A813INM0</accession>
<evidence type="ECO:0000256" key="2">
    <source>
        <dbReference type="ARBA" id="ARBA00022692"/>
    </source>
</evidence>
<dbReference type="Pfam" id="PF00520">
    <property type="entry name" value="Ion_trans"/>
    <property type="match status" value="1"/>
</dbReference>
<feature type="non-terminal residue" evidence="7">
    <location>
        <position position="1"/>
    </location>
</feature>
<gene>
    <name evidence="7" type="ORF">PGLA2088_LOCUS10655</name>
</gene>
<evidence type="ECO:0000313" key="8">
    <source>
        <dbReference type="Proteomes" id="UP000626109"/>
    </source>
</evidence>
<evidence type="ECO:0000256" key="1">
    <source>
        <dbReference type="ARBA" id="ARBA00004141"/>
    </source>
</evidence>
<keyword evidence="3 5" id="KW-1133">Transmembrane helix</keyword>
<evidence type="ECO:0000256" key="3">
    <source>
        <dbReference type="ARBA" id="ARBA00022989"/>
    </source>
</evidence>
<dbReference type="InterPro" id="IPR043203">
    <property type="entry name" value="VGCC_Ca_Na"/>
</dbReference>
<reference evidence="7" key="1">
    <citation type="submission" date="2021-02" db="EMBL/GenBank/DDBJ databases">
        <authorList>
            <person name="Dougan E. K."/>
            <person name="Rhodes N."/>
            <person name="Thang M."/>
            <person name="Chan C."/>
        </authorList>
    </citation>
    <scope>NUCLEOTIDE SEQUENCE</scope>
</reference>
<dbReference type="AlphaFoldDB" id="A0A813INM0"/>
<comment type="caution">
    <text evidence="7">The sequence shown here is derived from an EMBL/GenBank/DDBJ whole genome shotgun (WGS) entry which is preliminary data.</text>
</comment>
<dbReference type="InterPro" id="IPR027359">
    <property type="entry name" value="Volt_channel_dom_sf"/>
</dbReference>
<dbReference type="PANTHER" id="PTHR10037:SF62">
    <property type="entry name" value="SODIUM CHANNEL PROTEIN 60E"/>
    <property type="match status" value="1"/>
</dbReference>
<evidence type="ECO:0000259" key="6">
    <source>
        <dbReference type="Pfam" id="PF00520"/>
    </source>
</evidence>
<dbReference type="Gene3D" id="1.10.287.70">
    <property type="match status" value="1"/>
</dbReference>
<feature type="domain" description="Ion transport" evidence="6">
    <location>
        <begin position="1"/>
        <end position="233"/>
    </location>
</feature>
<dbReference type="SUPFAM" id="SSF81324">
    <property type="entry name" value="Voltage-gated potassium channels"/>
    <property type="match status" value="1"/>
</dbReference>
<dbReference type="GO" id="GO:0001518">
    <property type="term" value="C:voltage-gated sodium channel complex"/>
    <property type="evidence" value="ECO:0007669"/>
    <property type="project" value="TreeGrafter"/>
</dbReference>
<feature type="transmembrane region" description="Helical" evidence="5">
    <location>
        <begin position="124"/>
        <end position="149"/>
    </location>
</feature>
<dbReference type="InterPro" id="IPR005821">
    <property type="entry name" value="Ion_trans_dom"/>
</dbReference>
<dbReference type="Gene3D" id="1.20.120.350">
    <property type="entry name" value="Voltage-gated potassium channels. Chain C"/>
    <property type="match status" value="1"/>
</dbReference>
<protein>
    <recommendedName>
        <fullName evidence="6">Ion transport domain-containing protein</fullName>
    </recommendedName>
</protein>
<comment type="subcellular location">
    <subcellularLocation>
        <location evidence="1">Membrane</location>
        <topology evidence="1">Multi-pass membrane protein</topology>
    </subcellularLocation>
</comment>
<sequence length="400" mass="44910">VICLNAIFIGLSMDHSASSGEEWSPWLVADAVFLVTFFSEVTVKLRWHGFRGFFCGSQWFSNSFDATLILIDLVQLIVEVFFVSTARNLDALPSASLFRCVRVLKLGRMLRILQADVFKDLVDMLMGIIGGLGTLGWALVLYILVVYVFSLVFRELLGRHEYENIKEYFDSVPRAMFTTFRCSFGDCASITGIPIFEQVTVNYGAPYSMLYFLFMFAVTVGLFNVISAIFVESTMAAANATAAEKKRARLADEQLLFIQITKLIERILEKSPSHHITPPFSEALDMIYQTEVDRDVIDEVVLTDKIAIQALNELDILPQDRARLSDIFDPDNGGTIQVADIAAGIRRLRGDPRRSDIVCVDLMIRAMQPVLAEIMSDVKSMAIGMHVPMKAMWTPPEMQP</sequence>
<organism evidence="7 8">
    <name type="scientific">Polarella glacialis</name>
    <name type="common">Dinoflagellate</name>
    <dbReference type="NCBI Taxonomy" id="89957"/>
    <lineage>
        <taxon>Eukaryota</taxon>
        <taxon>Sar</taxon>
        <taxon>Alveolata</taxon>
        <taxon>Dinophyceae</taxon>
        <taxon>Suessiales</taxon>
        <taxon>Suessiaceae</taxon>
        <taxon>Polarella</taxon>
    </lineage>
</organism>
<dbReference type="Proteomes" id="UP000626109">
    <property type="component" value="Unassembled WGS sequence"/>
</dbReference>
<dbReference type="GO" id="GO:0005248">
    <property type="term" value="F:voltage-gated sodium channel activity"/>
    <property type="evidence" value="ECO:0007669"/>
    <property type="project" value="TreeGrafter"/>
</dbReference>
<name>A0A813INM0_POLGL</name>
<feature type="transmembrane region" description="Helical" evidence="5">
    <location>
        <begin position="210"/>
        <end position="231"/>
    </location>
</feature>
<dbReference type="EMBL" id="CAJNNW010012020">
    <property type="protein sequence ID" value="CAE8653856.1"/>
    <property type="molecule type" value="Genomic_DNA"/>
</dbReference>
<dbReference type="PROSITE" id="PS00018">
    <property type="entry name" value="EF_HAND_1"/>
    <property type="match status" value="1"/>
</dbReference>
<evidence type="ECO:0000313" key="7">
    <source>
        <dbReference type="EMBL" id="CAE8653856.1"/>
    </source>
</evidence>
<evidence type="ECO:0000256" key="4">
    <source>
        <dbReference type="ARBA" id="ARBA00023136"/>
    </source>
</evidence>